<dbReference type="RefSeq" id="WP_147299023.1">
    <property type="nucleotide sequence ID" value="NZ_QTUB01000001.1"/>
</dbReference>
<feature type="compositionally biased region" description="Polar residues" evidence="1">
    <location>
        <begin position="1"/>
        <end position="13"/>
    </location>
</feature>
<keyword evidence="3" id="KW-1185">Reference proteome</keyword>
<feature type="region of interest" description="Disordered" evidence="1">
    <location>
        <begin position="1"/>
        <end position="44"/>
    </location>
</feature>
<evidence type="ECO:0000313" key="3">
    <source>
        <dbReference type="Proteomes" id="UP000256294"/>
    </source>
</evidence>
<accession>A0A3D9UFC7</accession>
<name>A0A3D9UFC7_9GAMM</name>
<evidence type="ECO:0000256" key="1">
    <source>
        <dbReference type="SAM" id="MobiDB-lite"/>
    </source>
</evidence>
<evidence type="ECO:0000313" key="2">
    <source>
        <dbReference type="EMBL" id="REF28198.1"/>
    </source>
</evidence>
<reference evidence="2 3" key="1">
    <citation type="submission" date="2018-08" db="EMBL/GenBank/DDBJ databases">
        <title>Genomic Encyclopedia of Archaeal and Bacterial Type Strains, Phase II (KMG-II): from individual species to whole genera.</title>
        <authorList>
            <person name="Goeker M."/>
        </authorList>
    </citation>
    <scope>NUCLEOTIDE SEQUENCE [LARGE SCALE GENOMIC DNA]</scope>
    <source>
        <strain evidence="2 3">DSM 17905</strain>
    </source>
</reference>
<comment type="caution">
    <text evidence="2">The sequence shown here is derived from an EMBL/GenBank/DDBJ whole genome shotgun (WGS) entry which is preliminary data.</text>
</comment>
<dbReference type="AlphaFoldDB" id="A0A3D9UFC7"/>
<dbReference type="EMBL" id="QTUB01000001">
    <property type="protein sequence ID" value="REF28198.1"/>
    <property type="molecule type" value="Genomic_DNA"/>
</dbReference>
<gene>
    <name evidence="2" type="ORF">BDD26_3071</name>
</gene>
<proteinExistence type="predicted"/>
<organism evidence="2 3">
    <name type="scientific">Xenorhabdus cabanillasii</name>
    <dbReference type="NCBI Taxonomy" id="351673"/>
    <lineage>
        <taxon>Bacteria</taxon>
        <taxon>Pseudomonadati</taxon>
        <taxon>Pseudomonadota</taxon>
        <taxon>Gammaproteobacteria</taxon>
        <taxon>Enterobacterales</taxon>
        <taxon>Morganellaceae</taxon>
        <taxon>Xenorhabdus</taxon>
    </lineage>
</organism>
<protein>
    <submittedName>
        <fullName evidence="2">Uncharacterized protein</fullName>
    </submittedName>
</protein>
<dbReference type="Proteomes" id="UP000256294">
    <property type="component" value="Unassembled WGS sequence"/>
</dbReference>
<sequence>MSIEQINDTSQDMQLDRSRGLRNSRGQLTAVNVGPASGWKSTINKKNGDEPIIIVGSWDKREYQVVSVYAVVSPGHEVLVLRSGAVKQRYAEPESKIEVVLLNDNINSYTSTGHLI</sequence>